<protein>
    <submittedName>
        <fullName evidence="8">HoxA-like transcriptional regulator</fullName>
    </submittedName>
</protein>
<dbReference type="EMBL" id="KE356560">
    <property type="protein sequence ID" value="ERG91418.1"/>
    <property type="molecule type" value="Genomic_DNA"/>
</dbReference>
<evidence type="ECO:0000256" key="4">
    <source>
        <dbReference type="PROSITE-ProRule" id="PRU00169"/>
    </source>
</evidence>
<proteinExistence type="predicted"/>
<dbReference type="SMART" id="SM00448">
    <property type="entry name" value="REC"/>
    <property type="match status" value="1"/>
</dbReference>
<dbReference type="Proteomes" id="UP000030649">
    <property type="component" value="Unassembled WGS sequence"/>
</dbReference>
<evidence type="ECO:0000256" key="3">
    <source>
        <dbReference type="ARBA" id="ARBA00023163"/>
    </source>
</evidence>
<keyword evidence="1" id="KW-0805">Transcription regulation</keyword>
<dbReference type="Pfam" id="PF00072">
    <property type="entry name" value="Response_reg"/>
    <property type="match status" value="1"/>
</dbReference>
<gene>
    <name evidence="8" type="ORF">J07HQW1_01452</name>
</gene>
<evidence type="ECO:0000259" key="6">
    <source>
        <dbReference type="PROSITE" id="PS50110"/>
    </source>
</evidence>
<accession>U1N4V7</accession>
<sequence length="278" mass="31231">MASRNTTELINDLISATDVFSKKWNAPVLYAISIHSEASYTDISSTIPEITGKMLSGSLTDLQERDLIRDDEQTQQSLYKLTAEGEKFAQILELLVEWKIQYDSENSSVLIIEDESMVAELYMNYLSEDYDARYYTSAEEALSSVTNEQTITILDRRLPNISGDEVAAQLKTQIDTCLILAVSGVEPSESITDLPIDDYLQKPVQRDELLLRLSNLELRLGLPPKEQQYLAVRSKQRALQDAYGRSASSTSAYTALSKEADDVSVSDDRKDSLDEFIE</sequence>
<dbReference type="GO" id="GO:0000160">
    <property type="term" value="P:phosphorelay signal transduction system"/>
    <property type="evidence" value="ECO:0007669"/>
    <property type="project" value="InterPro"/>
</dbReference>
<name>U1N4V7_9EURY</name>
<dbReference type="InterPro" id="IPR002577">
    <property type="entry name" value="HTH_HxlR"/>
</dbReference>
<evidence type="ECO:0000256" key="1">
    <source>
        <dbReference type="ARBA" id="ARBA00023015"/>
    </source>
</evidence>
<dbReference type="PANTHER" id="PTHR33204:SF18">
    <property type="entry name" value="TRANSCRIPTIONAL REGULATORY PROTEIN"/>
    <property type="match status" value="1"/>
</dbReference>
<dbReference type="InterPro" id="IPR011006">
    <property type="entry name" value="CheY-like_superfamily"/>
</dbReference>
<dbReference type="PANTHER" id="PTHR33204">
    <property type="entry name" value="TRANSCRIPTIONAL REGULATOR, MARR FAMILY"/>
    <property type="match status" value="1"/>
</dbReference>
<evidence type="ECO:0000256" key="5">
    <source>
        <dbReference type="SAM" id="MobiDB-lite"/>
    </source>
</evidence>
<dbReference type="PROSITE" id="PS50110">
    <property type="entry name" value="RESPONSE_REGULATORY"/>
    <property type="match status" value="1"/>
</dbReference>
<feature type="region of interest" description="Disordered" evidence="5">
    <location>
        <begin position="243"/>
        <end position="278"/>
    </location>
</feature>
<evidence type="ECO:0000256" key="2">
    <source>
        <dbReference type="ARBA" id="ARBA00023125"/>
    </source>
</evidence>
<dbReference type="GO" id="GO:0003677">
    <property type="term" value="F:DNA binding"/>
    <property type="evidence" value="ECO:0007669"/>
    <property type="project" value="UniProtKB-KW"/>
</dbReference>
<dbReference type="AlphaFoldDB" id="U1N4V7"/>
<dbReference type="InterPro" id="IPR036390">
    <property type="entry name" value="WH_DNA-bd_sf"/>
</dbReference>
<feature type="modified residue" description="4-aspartylphosphate" evidence="4">
    <location>
        <position position="155"/>
    </location>
</feature>
<dbReference type="HOGENOM" id="CLU_085258_0_0_2"/>
<evidence type="ECO:0000313" key="9">
    <source>
        <dbReference type="Proteomes" id="UP000030649"/>
    </source>
</evidence>
<evidence type="ECO:0000259" key="7">
    <source>
        <dbReference type="PROSITE" id="PS51118"/>
    </source>
</evidence>
<dbReference type="SUPFAM" id="SSF46785">
    <property type="entry name" value="Winged helix' DNA-binding domain"/>
    <property type="match status" value="1"/>
</dbReference>
<evidence type="ECO:0000313" key="8">
    <source>
        <dbReference type="EMBL" id="ERG91418.1"/>
    </source>
</evidence>
<dbReference type="STRING" id="1238424.J07HQW1_01452"/>
<dbReference type="Gene3D" id="3.40.50.2300">
    <property type="match status" value="1"/>
</dbReference>
<feature type="domain" description="Response regulatory" evidence="6">
    <location>
        <begin position="108"/>
        <end position="217"/>
    </location>
</feature>
<dbReference type="SUPFAM" id="SSF52172">
    <property type="entry name" value="CheY-like"/>
    <property type="match status" value="1"/>
</dbReference>
<reference evidence="8 9" key="1">
    <citation type="journal article" date="2013" name="PLoS ONE">
        <title>Assembly-driven community genomics of a hypersaline microbial ecosystem.</title>
        <authorList>
            <person name="Podell S."/>
            <person name="Ugalde J.A."/>
            <person name="Narasingarao P."/>
            <person name="Banfield J.F."/>
            <person name="Heidelberg K.B."/>
            <person name="Allen E.E."/>
        </authorList>
    </citation>
    <scope>NUCLEOTIDE SEQUENCE [LARGE SCALE GENOMIC DNA]</scope>
    <source>
        <strain evidence="9">J07HQW1</strain>
    </source>
</reference>
<feature type="domain" description="HTH hxlR-type" evidence="7">
    <location>
        <begin position="11"/>
        <end position="107"/>
    </location>
</feature>
<dbReference type="Gene3D" id="1.10.10.10">
    <property type="entry name" value="Winged helix-like DNA-binding domain superfamily/Winged helix DNA-binding domain"/>
    <property type="match status" value="1"/>
</dbReference>
<dbReference type="Pfam" id="PF01638">
    <property type="entry name" value="HxlR"/>
    <property type="match status" value="1"/>
</dbReference>
<dbReference type="InterPro" id="IPR001789">
    <property type="entry name" value="Sig_transdc_resp-reg_receiver"/>
</dbReference>
<organism evidence="8 9">
    <name type="scientific">Haloquadratum walsbyi J07HQW1</name>
    <dbReference type="NCBI Taxonomy" id="1238424"/>
    <lineage>
        <taxon>Archaea</taxon>
        <taxon>Methanobacteriati</taxon>
        <taxon>Methanobacteriota</taxon>
        <taxon>Stenosarchaea group</taxon>
        <taxon>Halobacteria</taxon>
        <taxon>Halobacteriales</taxon>
        <taxon>Haloferacaceae</taxon>
        <taxon>Haloquadratum</taxon>
    </lineage>
</organism>
<feature type="compositionally biased region" description="Low complexity" evidence="5">
    <location>
        <begin position="246"/>
        <end position="257"/>
    </location>
</feature>
<keyword evidence="3" id="KW-0804">Transcription</keyword>
<feature type="compositionally biased region" description="Basic and acidic residues" evidence="5">
    <location>
        <begin position="258"/>
        <end position="278"/>
    </location>
</feature>
<dbReference type="CDD" id="cd00156">
    <property type="entry name" value="REC"/>
    <property type="match status" value="1"/>
</dbReference>
<keyword evidence="4" id="KW-0597">Phosphoprotein</keyword>
<dbReference type="InterPro" id="IPR036388">
    <property type="entry name" value="WH-like_DNA-bd_sf"/>
</dbReference>
<keyword evidence="2" id="KW-0238">DNA-binding</keyword>
<dbReference type="PROSITE" id="PS51118">
    <property type="entry name" value="HTH_HXLR"/>
    <property type="match status" value="1"/>
</dbReference>